<accession>A0A387ARR0</accession>
<name>A0A387ARR0_9LACO</name>
<protein>
    <submittedName>
        <fullName evidence="1">Uncharacterized protein</fullName>
    </submittedName>
</protein>
<evidence type="ECO:0000313" key="2">
    <source>
        <dbReference type="Proteomes" id="UP000272003"/>
    </source>
</evidence>
<dbReference type="OrthoDB" id="2301346at2"/>
<dbReference type="EMBL" id="CP032626">
    <property type="protein sequence ID" value="AYF92318.1"/>
    <property type="molecule type" value="Genomic_DNA"/>
</dbReference>
<keyword evidence="2" id="KW-1185">Reference proteome</keyword>
<proteinExistence type="predicted"/>
<dbReference type="KEGG" id="abom:D7I45_01830"/>
<dbReference type="AlphaFoldDB" id="A0A387ARR0"/>
<dbReference type="Proteomes" id="UP000272003">
    <property type="component" value="Chromosome"/>
</dbReference>
<dbReference type="RefSeq" id="WP_120784092.1">
    <property type="nucleotide sequence ID" value="NZ_CP032626.1"/>
</dbReference>
<organism evidence="1 2">
    <name type="scientific">Apilactobacillus bombintestini</name>
    <dbReference type="NCBI Taxonomy" id="2419772"/>
    <lineage>
        <taxon>Bacteria</taxon>
        <taxon>Bacillati</taxon>
        <taxon>Bacillota</taxon>
        <taxon>Bacilli</taxon>
        <taxon>Lactobacillales</taxon>
        <taxon>Lactobacillaceae</taxon>
        <taxon>Apilactobacillus</taxon>
    </lineage>
</organism>
<evidence type="ECO:0000313" key="1">
    <source>
        <dbReference type="EMBL" id="AYF92318.1"/>
    </source>
</evidence>
<sequence length="114" mass="13521">MGEKLYSFDELNDQAQVTSIKDFSRFYVKCYRGNNMELLSQVSDQSMLWQINEEAYRNKYEALEHAAKDTITYCNHSYKKLLSQLDMKYLANGSSECPWEEWYDKKYQSIPDGI</sequence>
<gene>
    <name evidence="1" type="ORF">D7I45_01830</name>
</gene>
<reference evidence="1 2" key="1">
    <citation type="submission" date="2018-09" db="EMBL/GenBank/DDBJ databases">
        <title>Genome sequencing of strain BHWM-4.</title>
        <authorList>
            <person name="Heo J."/>
            <person name="Kim S.-J."/>
            <person name="Kwon S.-W."/>
        </authorList>
    </citation>
    <scope>NUCLEOTIDE SEQUENCE [LARGE SCALE GENOMIC DNA]</scope>
    <source>
        <strain evidence="1 2">BHWM-4</strain>
    </source>
</reference>